<keyword evidence="4" id="KW-1185">Reference proteome</keyword>
<organism evidence="3 4">
    <name type="scientific">Ketobacter alkanivorans</name>
    <dbReference type="NCBI Taxonomy" id="1917421"/>
    <lineage>
        <taxon>Bacteria</taxon>
        <taxon>Pseudomonadati</taxon>
        <taxon>Pseudomonadota</taxon>
        <taxon>Gammaproteobacteria</taxon>
        <taxon>Pseudomonadales</taxon>
        <taxon>Ketobacteraceae</taxon>
        <taxon>Ketobacter</taxon>
    </lineage>
</organism>
<dbReference type="Proteomes" id="UP000235116">
    <property type="component" value="Chromosome"/>
</dbReference>
<dbReference type="Gene3D" id="2.40.160.20">
    <property type="match status" value="1"/>
</dbReference>
<dbReference type="EMBL" id="CP022684">
    <property type="protein sequence ID" value="AUM13173.1"/>
    <property type="molecule type" value="Genomic_DNA"/>
</dbReference>
<dbReference type="Pfam" id="PF13505">
    <property type="entry name" value="OMP_b-brl"/>
    <property type="match status" value="1"/>
</dbReference>
<dbReference type="InterPro" id="IPR011250">
    <property type="entry name" value="OMP/PagP_B-barrel"/>
</dbReference>
<sequence length="217" mass="24853">MPLSRLFLMVIFVFVFSADLAQAQSRRPYTSEFSFRFNYVEDENYSGPNGSSLEVDDDLGFGFAYLYNKTGNFAIGGSFDWIGMNYTSHAKAIDPSNDDFSYSNRLYTYSLNFDAVYYLLNKPFSPFVAGSLGWTTIDSNIATGPSYGWCDWYSCYVYQPTKVESGFSYKLGLGLRWDVNRDFAVKGTYQWSEVDVDVAGENPNFTTWRLELVSRFY</sequence>
<dbReference type="KEGG" id="kak:Kalk_12370"/>
<gene>
    <name evidence="3" type="ORF">Kalk_12370</name>
</gene>
<proteinExistence type="predicted"/>
<accession>A0A2K9LLN3</accession>
<protein>
    <recommendedName>
        <fullName evidence="2">Outer membrane protein beta-barrel domain-containing protein</fullName>
    </recommendedName>
</protein>
<evidence type="ECO:0000256" key="1">
    <source>
        <dbReference type="ARBA" id="ARBA00022729"/>
    </source>
</evidence>
<feature type="domain" description="Outer membrane protein beta-barrel" evidence="2">
    <location>
        <begin position="11"/>
        <end position="216"/>
    </location>
</feature>
<evidence type="ECO:0000259" key="2">
    <source>
        <dbReference type="Pfam" id="PF13505"/>
    </source>
</evidence>
<dbReference type="SUPFAM" id="SSF56925">
    <property type="entry name" value="OMPA-like"/>
    <property type="match status" value="1"/>
</dbReference>
<reference evidence="4" key="1">
    <citation type="submission" date="2017-08" db="EMBL/GenBank/DDBJ databases">
        <title>Direct submision.</title>
        <authorList>
            <person name="Kim S.-J."/>
            <person name="Rhee S.-K."/>
        </authorList>
    </citation>
    <scope>NUCLEOTIDE SEQUENCE [LARGE SCALE GENOMIC DNA]</scope>
    <source>
        <strain evidence="4">GI5</strain>
    </source>
</reference>
<dbReference type="AlphaFoldDB" id="A0A2K9LLN3"/>
<dbReference type="InterPro" id="IPR027385">
    <property type="entry name" value="Beta-barrel_OMP"/>
</dbReference>
<dbReference type="RefSeq" id="WP_101894551.1">
    <property type="nucleotide sequence ID" value="NZ_CP022684.1"/>
</dbReference>
<dbReference type="OrthoDB" id="6077429at2"/>
<evidence type="ECO:0000313" key="3">
    <source>
        <dbReference type="EMBL" id="AUM13173.1"/>
    </source>
</evidence>
<evidence type="ECO:0000313" key="4">
    <source>
        <dbReference type="Proteomes" id="UP000235116"/>
    </source>
</evidence>
<keyword evidence="1" id="KW-0732">Signal</keyword>
<name>A0A2K9LLN3_9GAMM</name>